<dbReference type="EC" id="2.3.1.8" evidence="4"/>
<evidence type="ECO:0000313" key="10">
    <source>
        <dbReference type="EMBL" id="ATQ15840.1"/>
    </source>
</evidence>
<evidence type="ECO:0000259" key="9">
    <source>
        <dbReference type="Pfam" id="PF01515"/>
    </source>
</evidence>
<accession>A0AAP8YUG4</accession>
<evidence type="ECO:0000256" key="6">
    <source>
        <dbReference type="ARBA" id="ARBA00022679"/>
    </source>
</evidence>
<evidence type="ECO:0000256" key="8">
    <source>
        <dbReference type="ARBA" id="ARBA00031108"/>
    </source>
</evidence>
<dbReference type="InterPro" id="IPR012147">
    <property type="entry name" value="P_Ac_Bu_trans"/>
</dbReference>
<evidence type="ECO:0000313" key="13">
    <source>
        <dbReference type="Proteomes" id="UP000291995"/>
    </source>
</evidence>
<comment type="pathway">
    <text evidence="2">Metabolic intermediate biosynthesis; acetyl-CoA biosynthesis; acetyl-CoA from acetate: step 2/2.</text>
</comment>
<dbReference type="GeneID" id="75118288"/>
<dbReference type="Proteomes" id="UP000230633">
    <property type="component" value="Chromosome"/>
</dbReference>
<dbReference type="InterPro" id="IPR004614">
    <property type="entry name" value="P_AcTrfase"/>
</dbReference>
<proteinExistence type="inferred from homology"/>
<dbReference type="EMBL" id="CP036557">
    <property type="protein sequence ID" value="QBK61825.1"/>
    <property type="molecule type" value="Genomic_DNA"/>
</dbReference>
<evidence type="ECO:0000256" key="2">
    <source>
        <dbReference type="ARBA" id="ARBA00004989"/>
    </source>
</evidence>
<evidence type="ECO:0000256" key="7">
    <source>
        <dbReference type="ARBA" id="ARBA00023315"/>
    </source>
</evidence>
<comment type="catalytic activity">
    <reaction evidence="1">
        <text>acetyl-CoA + phosphate = acetyl phosphate + CoA</text>
        <dbReference type="Rhea" id="RHEA:19521"/>
        <dbReference type="ChEBI" id="CHEBI:22191"/>
        <dbReference type="ChEBI" id="CHEBI:43474"/>
        <dbReference type="ChEBI" id="CHEBI:57287"/>
        <dbReference type="ChEBI" id="CHEBI:57288"/>
        <dbReference type="EC" id="2.3.1.8"/>
    </reaction>
</comment>
<reference evidence="11" key="2">
    <citation type="submission" date="2022-12" db="EMBL/GenBank/DDBJ databases">
        <title>Whole genome sequencing of Borrelia miyamotoi strains isolated at the Russian territory.</title>
        <authorList>
            <person name="Kuleshov K.V."/>
            <person name="Platonov A.E."/>
            <person name="Goptar I.A."/>
            <person name="Shipulin G.A."/>
            <person name="Markelov M.L."/>
            <person name="Koetsveld J."/>
            <person name="Kolyasnikova N.M."/>
            <person name="Sarksyan D.S."/>
            <person name="Toporkova M.G."/>
            <person name="Hovius J.W."/>
        </authorList>
    </citation>
    <scope>NUCLEOTIDE SEQUENCE</scope>
    <source>
        <strain evidence="12">Yekat-1</strain>
        <strain evidence="11">Yekat-76</strain>
    </source>
</reference>
<evidence type="ECO:0000313" key="11">
    <source>
        <dbReference type="EMBL" id="QBK61825.1"/>
    </source>
</evidence>
<dbReference type="InterPro" id="IPR042112">
    <property type="entry name" value="P_AcTrfase_dom2"/>
</dbReference>
<dbReference type="PANTHER" id="PTHR43356">
    <property type="entry name" value="PHOSPHATE ACETYLTRANSFERASE"/>
    <property type="match status" value="1"/>
</dbReference>
<reference evidence="13" key="1">
    <citation type="submission" date="2019-03" db="EMBL/GenBank/DDBJ databases">
        <title>Whole genome sequencing of Borrelia miyamotoi strains isolated at the Russian territory.</title>
        <authorList>
            <person name="Kuleshov K.V."/>
            <person name="Platonov A.E."/>
            <person name="Goptar I.A."/>
            <person name="Shipulin G.A."/>
            <person name="Markelov M.L."/>
            <person name="Koetsveld J."/>
            <person name="Kolyasnikova N.M."/>
            <person name="Sarksyan D.S."/>
            <person name="Toporkova M.G."/>
            <person name="Hovius J.W."/>
        </authorList>
    </citation>
    <scope>NUCLEOTIDE SEQUENCE [LARGE SCALE GENOMIC DNA]</scope>
    <source>
        <strain evidence="10">Yekat-1</strain>
        <strain evidence="13">Yekat-76</strain>
    </source>
</reference>
<dbReference type="RefSeq" id="WP_025443607.1">
    <property type="nucleotide sequence ID" value="NZ_AP024371.1"/>
</dbReference>
<evidence type="ECO:0000256" key="1">
    <source>
        <dbReference type="ARBA" id="ARBA00000705"/>
    </source>
</evidence>
<dbReference type="AlphaFoldDB" id="A0AAP8YUG4"/>
<keyword evidence="12" id="KW-1185">Reference proteome</keyword>
<feature type="domain" description="Phosphate acetyl/butaryl transferase" evidence="9">
    <location>
        <begin position="21"/>
        <end position="345"/>
    </location>
</feature>
<dbReference type="EMBL" id="CP024333">
    <property type="protein sequence ID" value="ATQ15840.1"/>
    <property type="molecule type" value="Genomic_DNA"/>
</dbReference>
<dbReference type="Gene3D" id="3.40.50.10750">
    <property type="entry name" value="Isocitrate/Isopropylmalate dehydrogenase-like"/>
    <property type="match status" value="1"/>
</dbReference>
<organism evidence="11 13">
    <name type="scientific">Borrelia miyamotoi</name>
    <dbReference type="NCBI Taxonomy" id="47466"/>
    <lineage>
        <taxon>Bacteria</taxon>
        <taxon>Pseudomonadati</taxon>
        <taxon>Spirochaetota</taxon>
        <taxon>Spirochaetia</taxon>
        <taxon>Spirochaetales</taxon>
        <taxon>Borreliaceae</taxon>
        <taxon>Borrelia</taxon>
    </lineage>
</organism>
<dbReference type="Proteomes" id="UP000291995">
    <property type="component" value="Chromosome"/>
</dbReference>
<evidence type="ECO:0000256" key="5">
    <source>
        <dbReference type="ARBA" id="ARBA00021528"/>
    </source>
</evidence>
<sequence length="348" mass="38252">MGSFNFKDYVFGRAKKIVVEKGDKASIVFPESGDIRILKATIDILKEKLAGLVVLIGREDEILKKLKELVGSRDDILAMVKVVDLDSFKGFDRYMDEYCSLRQKRKLTLKRAKEELLDEIVFSMMMVRLAEVKTCVCGALTPSVKVLKSVFTILPKLKETKFVSSFMIMDTGSDLSRVETCFGYEGILMFSDCAVIVNPDSLQLAEIAIHSANSFRNIFSAQPKVALLSFSTKGSAHSVEVEKVRGALEIVKSKCTDLLIDGELQLDAALMKSIAEKKCNDSLVAGAANILIFPSLESGNIGYKLVERLAFAKAYGPFLQGLQNPISDLSRGCSVDDIVLTSALMISS</sequence>
<dbReference type="InterPro" id="IPR002505">
    <property type="entry name" value="PTA_PTB"/>
</dbReference>
<dbReference type="Gene3D" id="3.40.50.10950">
    <property type="match status" value="1"/>
</dbReference>
<dbReference type="InterPro" id="IPR050500">
    <property type="entry name" value="Phos_Acetyltrans/Butyryltrans"/>
</dbReference>
<keyword evidence="6 11" id="KW-0808">Transferase</keyword>
<evidence type="ECO:0000313" key="12">
    <source>
        <dbReference type="Proteomes" id="UP000230633"/>
    </source>
</evidence>
<dbReference type="SUPFAM" id="SSF53659">
    <property type="entry name" value="Isocitrate/Isopropylmalate dehydrogenase-like"/>
    <property type="match status" value="1"/>
</dbReference>
<protein>
    <recommendedName>
        <fullName evidence="5">Phosphate acetyltransferase</fullName>
        <ecNumber evidence="4">2.3.1.8</ecNumber>
    </recommendedName>
    <alternativeName>
        <fullName evidence="8">Phosphotransacetylase</fullName>
    </alternativeName>
</protein>
<dbReference type="NCBIfam" id="TIGR00651">
    <property type="entry name" value="pta"/>
    <property type="match status" value="1"/>
</dbReference>
<dbReference type="InterPro" id="IPR042113">
    <property type="entry name" value="P_AcTrfase_dom1"/>
</dbReference>
<evidence type="ECO:0000256" key="4">
    <source>
        <dbReference type="ARBA" id="ARBA00012707"/>
    </source>
</evidence>
<name>A0AAP8YUG4_9SPIR</name>
<dbReference type="GO" id="GO:0008959">
    <property type="term" value="F:phosphate acetyltransferase activity"/>
    <property type="evidence" value="ECO:0007669"/>
    <property type="project" value="UniProtKB-EC"/>
</dbReference>
<gene>
    <name evidence="11" type="primary">pta</name>
    <name evidence="10" type="ORF">CNO13_01345</name>
    <name evidence="11" type="ORF">EZU67_01345</name>
</gene>
<comment type="similarity">
    <text evidence="3">Belongs to the phosphate acetyltransferase and butyryltransferase family.</text>
</comment>
<evidence type="ECO:0000256" key="3">
    <source>
        <dbReference type="ARBA" id="ARBA00005656"/>
    </source>
</evidence>
<dbReference type="Pfam" id="PF01515">
    <property type="entry name" value="PTA_PTB"/>
    <property type="match status" value="1"/>
</dbReference>
<keyword evidence="7 11" id="KW-0012">Acyltransferase</keyword>
<dbReference type="PANTHER" id="PTHR43356:SF3">
    <property type="entry name" value="PHOSPHATE ACETYLTRANSFERASE"/>
    <property type="match status" value="1"/>
</dbReference>
<dbReference type="PIRSF" id="PIRSF000428">
    <property type="entry name" value="P_Ac_trans"/>
    <property type="match status" value="1"/>
</dbReference>